<proteinExistence type="predicted"/>
<evidence type="ECO:0000313" key="2">
    <source>
        <dbReference type="Proteomes" id="UP000608522"/>
    </source>
</evidence>
<keyword evidence="2" id="KW-1185">Reference proteome</keyword>
<accession>A0ABQ3T4Y9</accession>
<reference evidence="2" key="1">
    <citation type="submission" date="2023-07" db="EMBL/GenBank/DDBJ databases">
        <title>Whole genome shotgun sequence of Streptomyces spororaveus NBRC 15456.</title>
        <authorList>
            <person name="Komaki H."/>
            <person name="Tamura T."/>
        </authorList>
    </citation>
    <scope>NUCLEOTIDE SEQUENCE [LARGE SCALE GENOMIC DNA]</scope>
    <source>
        <strain evidence="2">NBRC 15456</strain>
    </source>
</reference>
<organism evidence="1 2">
    <name type="scientific">Streptomyces spororaveus</name>
    <dbReference type="NCBI Taxonomy" id="284039"/>
    <lineage>
        <taxon>Bacteria</taxon>
        <taxon>Bacillati</taxon>
        <taxon>Actinomycetota</taxon>
        <taxon>Actinomycetes</taxon>
        <taxon>Kitasatosporales</taxon>
        <taxon>Streptomycetaceae</taxon>
        <taxon>Streptomyces</taxon>
    </lineage>
</organism>
<dbReference type="Proteomes" id="UP000608522">
    <property type="component" value="Unassembled WGS sequence"/>
</dbReference>
<sequence>MANSGASASARETVTLLPTRAIPAIPGTRSRNAVEPAVAAEAVVAEAVGAVTVVRAVPEPDSVVEAGGVCMAFSVSAQWPHEQVQ</sequence>
<evidence type="ECO:0000313" key="1">
    <source>
        <dbReference type="EMBL" id="GHI75429.1"/>
    </source>
</evidence>
<dbReference type="EMBL" id="BNED01000005">
    <property type="protein sequence ID" value="GHI75429.1"/>
    <property type="molecule type" value="Genomic_DNA"/>
</dbReference>
<name>A0ABQ3T4Y9_9ACTN</name>
<comment type="caution">
    <text evidence="1">The sequence shown here is derived from an EMBL/GenBank/DDBJ whole genome shotgun (WGS) entry which is preliminary data.</text>
</comment>
<protein>
    <submittedName>
        <fullName evidence="1">Uncharacterized protein</fullName>
    </submittedName>
</protein>
<gene>
    <name evidence="1" type="ORF">Sspor_09900</name>
</gene>